<dbReference type="GeneID" id="83057572"/>
<dbReference type="CDD" id="cd04088">
    <property type="entry name" value="EFG_mtEFG_II"/>
    <property type="match status" value="1"/>
</dbReference>
<keyword evidence="4" id="KW-0648">Protein biosynthesis</keyword>
<dbReference type="GO" id="GO:0032790">
    <property type="term" value="P:ribosome disassembly"/>
    <property type="evidence" value="ECO:0007669"/>
    <property type="project" value="TreeGrafter"/>
</dbReference>
<dbReference type="InterPro" id="IPR005225">
    <property type="entry name" value="Small_GTP-bd"/>
</dbReference>
<evidence type="ECO:0000256" key="5">
    <source>
        <dbReference type="ARBA" id="ARBA00023134"/>
    </source>
</evidence>
<dbReference type="Pfam" id="PF14492">
    <property type="entry name" value="EFG_III"/>
    <property type="match status" value="1"/>
</dbReference>
<dbReference type="KEGG" id="cpor:BED41_06880"/>
<dbReference type="InterPro" id="IPR035649">
    <property type="entry name" value="EFG_V"/>
</dbReference>
<evidence type="ECO:0000256" key="6">
    <source>
        <dbReference type="NCBIfam" id="TIGR00484"/>
    </source>
</evidence>
<evidence type="ECO:0000256" key="1">
    <source>
        <dbReference type="ARBA" id="ARBA00005870"/>
    </source>
</evidence>
<dbReference type="InterPro" id="IPR047872">
    <property type="entry name" value="EFG_IV"/>
</dbReference>
<dbReference type="InterPro" id="IPR000640">
    <property type="entry name" value="EFG_V-like"/>
</dbReference>
<dbReference type="Gene3D" id="3.30.70.870">
    <property type="entry name" value="Elongation Factor G (Translational Gtpase), domain 3"/>
    <property type="match status" value="1"/>
</dbReference>
<dbReference type="Pfam" id="PF00009">
    <property type="entry name" value="GTP_EFTU"/>
    <property type="match status" value="1"/>
</dbReference>
<dbReference type="GO" id="GO:0003924">
    <property type="term" value="F:GTPase activity"/>
    <property type="evidence" value="ECO:0007669"/>
    <property type="project" value="InterPro"/>
</dbReference>
<dbReference type="InterPro" id="IPR020568">
    <property type="entry name" value="Ribosomal_Su5_D2-typ_SF"/>
</dbReference>
<dbReference type="SUPFAM" id="SSF54211">
    <property type="entry name" value="Ribosomal protein S5 domain 2-like"/>
    <property type="match status" value="1"/>
</dbReference>
<dbReference type="NCBIfam" id="NF009891">
    <property type="entry name" value="PRK13351.1-1"/>
    <property type="match status" value="1"/>
</dbReference>
<comment type="similarity">
    <text evidence="1">Belongs to the TRAFAC class translation factor GTPase superfamily. Classic translation factor GTPase family. EF-G/EF-2 subfamily.</text>
</comment>
<evidence type="ECO:0000256" key="3">
    <source>
        <dbReference type="ARBA" id="ARBA00022768"/>
    </source>
</evidence>
<dbReference type="InterPro" id="IPR004540">
    <property type="entry name" value="Transl_elong_EFG/EF2"/>
</dbReference>
<dbReference type="Proteomes" id="UP000093044">
    <property type="component" value="Chromosome"/>
</dbReference>
<dbReference type="EMBL" id="CP016757">
    <property type="protein sequence ID" value="ANZ44829.1"/>
    <property type="molecule type" value="Genomic_DNA"/>
</dbReference>
<dbReference type="InterPro" id="IPR000795">
    <property type="entry name" value="T_Tr_GTP-bd_dom"/>
</dbReference>
<dbReference type="OrthoDB" id="9804431at2"/>
<dbReference type="NCBIfam" id="TIGR00231">
    <property type="entry name" value="small_GTP"/>
    <property type="match status" value="1"/>
</dbReference>
<evidence type="ECO:0000256" key="2">
    <source>
        <dbReference type="ARBA" id="ARBA00022741"/>
    </source>
</evidence>
<proteinExistence type="inferred from homology"/>
<dbReference type="AlphaFoldDB" id="A0A1B2I4E0"/>
<organism evidence="8 9">
    <name type="scientific">Cloacibacillus porcorum</name>
    <dbReference type="NCBI Taxonomy" id="1197717"/>
    <lineage>
        <taxon>Bacteria</taxon>
        <taxon>Thermotogati</taxon>
        <taxon>Synergistota</taxon>
        <taxon>Synergistia</taxon>
        <taxon>Synergistales</taxon>
        <taxon>Synergistaceae</taxon>
        <taxon>Cloacibacillus</taxon>
    </lineage>
</organism>
<dbReference type="CDD" id="cd16262">
    <property type="entry name" value="EFG_III"/>
    <property type="match status" value="1"/>
</dbReference>
<evidence type="ECO:0000259" key="7">
    <source>
        <dbReference type="PROSITE" id="PS51722"/>
    </source>
</evidence>
<dbReference type="PANTHER" id="PTHR43261">
    <property type="entry name" value="TRANSLATION ELONGATION FACTOR G-RELATED"/>
    <property type="match status" value="1"/>
</dbReference>
<reference evidence="8" key="1">
    <citation type="submission" date="2016-08" db="EMBL/GenBank/DDBJ databases">
        <title>Complete genome of Cloacibacillus porcorum.</title>
        <authorList>
            <person name="Looft T."/>
            <person name="Bayles D.O."/>
            <person name="Alt D.P."/>
        </authorList>
    </citation>
    <scope>NUCLEOTIDE SEQUENCE [LARGE SCALE GENOMIC DNA]</scope>
    <source>
        <strain evidence="8">CL-84</strain>
    </source>
</reference>
<name>A0A1B2I4E0_9BACT</name>
<dbReference type="NCBIfam" id="NF009379">
    <property type="entry name" value="PRK12740.1-3"/>
    <property type="match status" value="1"/>
</dbReference>
<keyword evidence="2" id="KW-0547">Nucleotide-binding</keyword>
<dbReference type="InterPro" id="IPR027417">
    <property type="entry name" value="P-loop_NTPase"/>
</dbReference>
<feature type="domain" description="Tr-type G" evidence="7">
    <location>
        <begin position="7"/>
        <end position="281"/>
    </location>
</feature>
<dbReference type="InterPro" id="IPR053905">
    <property type="entry name" value="EF-G-like_DII"/>
</dbReference>
<dbReference type="CDD" id="cd04170">
    <property type="entry name" value="EF-G_bact"/>
    <property type="match status" value="1"/>
</dbReference>
<dbReference type="Gene3D" id="3.30.70.240">
    <property type="match status" value="1"/>
</dbReference>
<dbReference type="CDD" id="cd01434">
    <property type="entry name" value="EFG_mtEFG1_IV"/>
    <property type="match status" value="1"/>
</dbReference>
<keyword evidence="9" id="KW-1185">Reference proteome</keyword>
<dbReference type="NCBIfam" id="TIGR00484">
    <property type="entry name" value="EF-G"/>
    <property type="match status" value="1"/>
</dbReference>
<accession>A0A1B2I4E0</accession>
<dbReference type="InterPro" id="IPR031157">
    <property type="entry name" value="G_TR_CS"/>
</dbReference>
<dbReference type="Pfam" id="PF03764">
    <property type="entry name" value="EFG_IV"/>
    <property type="match status" value="1"/>
</dbReference>
<dbReference type="Pfam" id="PF22042">
    <property type="entry name" value="EF-G_D2"/>
    <property type="match status" value="1"/>
</dbReference>
<dbReference type="PROSITE" id="PS00301">
    <property type="entry name" value="G_TR_1"/>
    <property type="match status" value="1"/>
</dbReference>
<dbReference type="PANTHER" id="PTHR43261:SF6">
    <property type="entry name" value="ELONGATION FACTOR G-LIKE PROTEIN"/>
    <property type="match status" value="1"/>
</dbReference>
<evidence type="ECO:0000313" key="9">
    <source>
        <dbReference type="Proteomes" id="UP000093044"/>
    </source>
</evidence>
<dbReference type="Pfam" id="PF00679">
    <property type="entry name" value="EFG_C"/>
    <property type="match status" value="1"/>
</dbReference>
<evidence type="ECO:0000256" key="4">
    <source>
        <dbReference type="ARBA" id="ARBA00022917"/>
    </source>
</evidence>
<dbReference type="InterPro" id="IPR041095">
    <property type="entry name" value="EFG_II"/>
</dbReference>
<dbReference type="Gene3D" id="3.30.230.10">
    <property type="match status" value="1"/>
</dbReference>
<gene>
    <name evidence="8" type="ORF">BED41_06880</name>
</gene>
<keyword evidence="3 8" id="KW-0251">Elongation factor</keyword>
<evidence type="ECO:0000313" key="8">
    <source>
        <dbReference type="EMBL" id="ANZ44829.1"/>
    </source>
</evidence>
<dbReference type="InterPro" id="IPR009000">
    <property type="entry name" value="Transl_B-barrel_sf"/>
</dbReference>
<dbReference type="SUPFAM" id="SSF50447">
    <property type="entry name" value="Translation proteins"/>
    <property type="match status" value="1"/>
</dbReference>
<dbReference type="InterPro" id="IPR009022">
    <property type="entry name" value="EFG_III"/>
</dbReference>
<dbReference type="SMART" id="SM00838">
    <property type="entry name" value="EFG_C"/>
    <property type="match status" value="1"/>
</dbReference>
<dbReference type="Gene3D" id="2.40.30.10">
    <property type="entry name" value="Translation factors"/>
    <property type="match status" value="1"/>
</dbReference>
<keyword evidence="5" id="KW-0342">GTP-binding</keyword>
<sequence length="695" mass="76672">MGTRKPEDIRSIALISHGGAGKTTLNEAFLFDAGLISRMGRVEDKNTVSDFDSEEQKRGISISTSLSTIPYKNKTLYILDTPGFADFVGEQRSAMRVADGALVLVNATSGVEVQTQSVWDFAETFETPAIFFVSKLDRENTDFDNVVADIQENISDRAVPLYLPIGSQLEFKGVVNVLTGKSYMYKGDGSSEYTEGDVPADMADAVAAARETLVERAVEADDELMMRYLDGEELSTEELLGVLRKAVCARSIYPIIPGSGSANIAVPQLMDMIVEYMPSPKDMLRRAALKGEEVVNIPPDENGPFLAFVFKVMVDPYVGKLSFVKVFSGHLTSDQTIYNVTEDQEERISSFRFMKGKESTEGKEIVLGDIVAIPKLESTIAGDTLGVKGEVLQFRPIKFPKPVYSVAVFPKSRADEDKLGNAITKMLKEDRTLSFVKNPETNDAVLSGMGDMHLDIMLSKIKERYKVDLDTRTPKVPYRETIKKKASAQGKHKKQSGGRGQYGDVWFELAPLDKNAGIEFIDRVVGGVVPKNYIPAAEKGLREAAARGFLAGYPATDFSCAIFDGSYHDVDSSEMAFKIAASIAFKKCMEQANPILMEPVMNVEVTVPEECLGDVMGDFNSRRGRIMGIDSEGKLQIVKAQCPLSEMFRYAIILRSMTSGRGSFSMEYSHYEEVPGDIAKKVIEQAAQERKEEEE</sequence>
<dbReference type="InterPro" id="IPR035647">
    <property type="entry name" value="EFG_III/V"/>
</dbReference>
<dbReference type="SUPFAM" id="SSF54980">
    <property type="entry name" value="EF-G C-terminal domain-like"/>
    <property type="match status" value="2"/>
</dbReference>
<protein>
    <recommendedName>
        <fullName evidence="6">Elongation factor G</fullName>
    </recommendedName>
</protein>
<dbReference type="PROSITE" id="PS51722">
    <property type="entry name" value="G_TR_2"/>
    <property type="match status" value="1"/>
</dbReference>
<dbReference type="FunFam" id="3.30.230.10:FF:000003">
    <property type="entry name" value="Elongation factor G"/>
    <property type="match status" value="1"/>
</dbReference>
<dbReference type="InterPro" id="IPR005517">
    <property type="entry name" value="Transl_elong_EFG/EF2_IV"/>
</dbReference>
<dbReference type="NCBIfam" id="NF009381">
    <property type="entry name" value="PRK12740.1-5"/>
    <property type="match status" value="1"/>
</dbReference>
<dbReference type="RefSeq" id="WP_066744331.1">
    <property type="nucleotide sequence ID" value="NZ_CAUFKJ010000056.1"/>
</dbReference>
<dbReference type="GO" id="GO:0003746">
    <property type="term" value="F:translation elongation factor activity"/>
    <property type="evidence" value="ECO:0007669"/>
    <property type="project" value="UniProtKB-UniRule"/>
</dbReference>
<dbReference type="PRINTS" id="PR00315">
    <property type="entry name" value="ELONGATNFCT"/>
</dbReference>
<dbReference type="STRING" id="1197717.BED41_06880"/>
<dbReference type="FunFam" id="3.30.70.240:FF:000001">
    <property type="entry name" value="Elongation factor G"/>
    <property type="match status" value="1"/>
</dbReference>
<dbReference type="InterPro" id="IPR014721">
    <property type="entry name" value="Ribsml_uS5_D2-typ_fold_subgr"/>
</dbReference>
<dbReference type="SUPFAM" id="SSF52540">
    <property type="entry name" value="P-loop containing nucleoside triphosphate hydrolases"/>
    <property type="match status" value="1"/>
</dbReference>
<dbReference type="CDD" id="cd03713">
    <property type="entry name" value="EFG_mtEFG_C"/>
    <property type="match status" value="1"/>
</dbReference>
<dbReference type="Gene3D" id="3.40.50.300">
    <property type="entry name" value="P-loop containing nucleotide triphosphate hydrolases"/>
    <property type="match status" value="1"/>
</dbReference>
<dbReference type="GO" id="GO:0005525">
    <property type="term" value="F:GTP binding"/>
    <property type="evidence" value="ECO:0007669"/>
    <property type="project" value="UniProtKB-UniRule"/>
</dbReference>
<dbReference type="SMART" id="SM00889">
    <property type="entry name" value="EFG_IV"/>
    <property type="match status" value="1"/>
</dbReference>